<dbReference type="Proteomes" id="UP000032545">
    <property type="component" value="Unassembled WGS sequence"/>
</dbReference>
<reference evidence="1 2" key="2">
    <citation type="journal article" date="2016" name="Genome Announc.">
        <title>Permanent Draft Genome Sequences for Two Variants of Frankia sp. Strain CpI1, the First Frankia Strain Isolated from Root Nodules of Comptonia peregrina.</title>
        <authorList>
            <person name="Oshone R."/>
            <person name="Hurst S.G.IV."/>
            <person name="Abebe-Akele F."/>
            <person name="Simpson S."/>
            <person name="Morris K."/>
            <person name="Thomas W.K."/>
            <person name="Tisa L.S."/>
        </authorList>
    </citation>
    <scope>NUCLEOTIDE SEQUENCE [LARGE SCALE GENOMIC DNA]</scope>
    <source>
        <strain evidence="2">CpI1-S</strain>
    </source>
</reference>
<dbReference type="EMBL" id="JYFN01000009">
    <property type="protein sequence ID" value="KJE23938.1"/>
    <property type="molecule type" value="Genomic_DNA"/>
</dbReference>
<dbReference type="PATRIC" id="fig|1502723.3.peg.6494"/>
<dbReference type="AlphaFoldDB" id="A0A0D8BI55"/>
<organism evidence="1 2">
    <name type="scientific">Frankia torreyi</name>
    <dbReference type="NCBI Taxonomy" id="1856"/>
    <lineage>
        <taxon>Bacteria</taxon>
        <taxon>Bacillati</taxon>
        <taxon>Actinomycetota</taxon>
        <taxon>Actinomycetes</taxon>
        <taxon>Frankiales</taxon>
        <taxon>Frankiaceae</taxon>
        <taxon>Frankia</taxon>
    </lineage>
</organism>
<keyword evidence="2" id="KW-1185">Reference proteome</keyword>
<protein>
    <submittedName>
        <fullName evidence="1">Uncharacterized protein</fullName>
    </submittedName>
</protein>
<gene>
    <name evidence="1" type="ORF">FF36_01625</name>
</gene>
<accession>A0A0D8BI55</accession>
<name>A0A0D8BI55_9ACTN</name>
<evidence type="ECO:0000313" key="2">
    <source>
        <dbReference type="Proteomes" id="UP000032545"/>
    </source>
</evidence>
<sequence length="54" mass="5909">MESGGEVDDLASPGRVRFALDGSRRFEDAVVLRWPRPTWQSPDGTVRGHSPVAS</sequence>
<comment type="caution">
    <text evidence="1">The sequence shown here is derived from an EMBL/GenBank/DDBJ whole genome shotgun (WGS) entry which is preliminary data.</text>
</comment>
<proteinExistence type="predicted"/>
<evidence type="ECO:0000313" key="1">
    <source>
        <dbReference type="EMBL" id="KJE23938.1"/>
    </source>
</evidence>
<dbReference type="RefSeq" id="WP_157866925.1">
    <property type="nucleotide sequence ID" value="NZ_JYFN01000009.1"/>
</dbReference>
<reference evidence="2" key="1">
    <citation type="submission" date="2015-02" db="EMBL/GenBank/DDBJ databases">
        <title>Draft Genome of Frankia sp. CpI1-S.</title>
        <authorList>
            <person name="Oshone R.T."/>
            <person name="Ngom M."/>
            <person name="Ghodhbane-Gtari F."/>
            <person name="Gtari M."/>
            <person name="Morris K."/>
            <person name="Thomas K."/>
            <person name="Sen A."/>
            <person name="Tisa L.S."/>
        </authorList>
    </citation>
    <scope>NUCLEOTIDE SEQUENCE [LARGE SCALE GENOMIC DNA]</scope>
    <source>
        <strain evidence="2">CpI1-S</strain>
    </source>
</reference>